<reference evidence="1" key="1">
    <citation type="submission" date="2022-10" db="EMBL/GenBank/DDBJ databases">
        <title>The complete genomes of actinobacterial strains from the NBC collection.</title>
        <authorList>
            <person name="Joergensen T.S."/>
            <person name="Alvarez Arevalo M."/>
            <person name="Sterndorff E.B."/>
            <person name="Faurdal D."/>
            <person name="Vuksanovic O."/>
            <person name="Mourched A.-S."/>
            <person name="Charusanti P."/>
            <person name="Shaw S."/>
            <person name="Blin K."/>
            <person name="Weber T."/>
        </authorList>
    </citation>
    <scope>NUCLEOTIDE SEQUENCE</scope>
    <source>
        <strain evidence="1">NBC_00248</strain>
    </source>
</reference>
<dbReference type="EMBL" id="CP108090">
    <property type="protein sequence ID" value="WUQ13455.1"/>
    <property type="molecule type" value="Genomic_DNA"/>
</dbReference>
<keyword evidence="2" id="KW-1185">Reference proteome</keyword>
<gene>
    <name evidence="1" type="ORF">OG517_19535</name>
</gene>
<sequence length="79" mass="8218">MSTAAGTQGRADLARLMRSRFVVGGMAAVAERDGTRIAFFGGLRLPGIRLAEPVLRPLMAPLGARALGRLTDQLEGPGG</sequence>
<evidence type="ECO:0000313" key="1">
    <source>
        <dbReference type="EMBL" id="WUQ13455.1"/>
    </source>
</evidence>
<name>A0ABZ1TDF3_STRVG</name>
<evidence type="ECO:0000313" key="2">
    <source>
        <dbReference type="Proteomes" id="UP001432039"/>
    </source>
</evidence>
<dbReference type="Proteomes" id="UP001432039">
    <property type="component" value="Chromosome"/>
</dbReference>
<protein>
    <submittedName>
        <fullName evidence="1">Uncharacterized protein</fullName>
    </submittedName>
</protein>
<accession>A0ABZ1TDF3</accession>
<dbReference type="RefSeq" id="WP_328962424.1">
    <property type="nucleotide sequence ID" value="NZ_CP108090.1"/>
</dbReference>
<organism evidence="1 2">
    <name type="scientific">Streptomyces virginiae</name>
    <name type="common">Streptomyces cinnamonensis</name>
    <dbReference type="NCBI Taxonomy" id="1961"/>
    <lineage>
        <taxon>Bacteria</taxon>
        <taxon>Bacillati</taxon>
        <taxon>Actinomycetota</taxon>
        <taxon>Actinomycetes</taxon>
        <taxon>Kitasatosporales</taxon>
        <taxon>Streptomycetaceae</taxon>
        <taxon>Streptomyces</taxon>
    </lineage>
</organism>
<proteinExistence type="predicted"/>